<dbReference type="GO" id="GO:0003964">
    <property type="term" value="F:RNA-directed DNA polymerase activity"/>
    <property type="evidence" value="ECO:0007669"/>
    <property type="project" value="UniProtKB-KW"/>
</dbReference>
<dbReference type="InterPro" id="IPR030931">
    <property type="entry name" value="Group_II_RT_mat"/>
</dbReference>
<reference evidence="4" key="1">
    <citation type="submission" date="2023-07" db="EMBL/GenBank/DDBJ databases">
        <title>30 novel species of actinomycetes from the DSMZ collection.</title>
        <authorList>
            <person name="Nouioui I."/>
        </authorList>
    </citation>
    <scope>NUCLEOTIDE SEQUENCE [LARGE SCALE GENOMIC DNA]</scope>
    <source>
        <strain evidence="4">DSM 45834</strain>
    </source>
</reference>
<keyword evidence="3" id="KW-0808">Transferase</keyword>
<dbReference type="Gene3D" id="3.30.70.270">
    <property type="match status" value="1"/>
</dbReference>
<dbReference type="SUPFAM" id="SSF56672">
    <property type="entry name" value="DNA/RNA polymerases"/>
    <property type="match status" value="1"/>
</dbReference>
<dbReference type="Pfam" id="PF00078">
    <property type="entry name" value="RVT_1"/>
    <property type="match status" value="1"/>
</dbReference>
<dbReference type="InterPro" id="IPR043128">
    <property type="entry name" value="Rev_trsase/Diguanyl_cyclase"/>
</dbReference>
<dbReference type="PANTHER" id="PTHR34047">
    <property type="entry name" value="NUCLEAR INTRON MATURASE 1, MITOCHONDRIAL-RELATED"/>
    <property type="match status" value="1"/>
</dbReference>
<protein>
    <submittedName>
        <fullName evidence="3">Group II intron reverse transcriptase/maturase</fullName>
        <ecNumber evidence="3">2.7.7.49</ecNumber>
    </submittedName>
</protein>
<name>A0ABU2NJ85_9PSEU</name>
<dbReference type="InterPro" id="IPR043502">
    <property type="entry name" value="DNA/RNA_pol_sf"/>
</dbReference>
<feature type="domain" description="Reverse transcriptase" evidence="2">
    <location>
        <begin position="66"/>
        <end position="297"/>
    </location>
</feature>
<organism evidence="3 4">
    <name type="scientific">Pseudonocardia charpentierae</name>
    <dbReference type="NCBI Taxonomy" id="3075545"/>
    <lineage>
        <taxon>Bacteria</taxon>
        <taxon>Bacillati</taxon>
        <taxon>Actinomycetota</taxon>
        <taxon>Actinomycetes</taxon>
        <taxon>Pseudonocardiales</taxon>
        <taxon>Pseudonocardiaceae</taxon>
        <taxon>Pseudonocardia</taxon>
    </lineage>
</organism>
<dbReference type="EC" id="2.7.7.49" evidence="3"/>
<dbReference type="InterPro" id="IPR013597">
    <property type="entry name" value="Mat_intron_G2"/>
</dbReference>
<evidence type="ECO:0000259" key="2">
    <source>
        <dbReference type="PROSITE" id="PS50878"/>
    </source>
</evidence>
<proteinExistence type="predicted"/>
<gene>
    <name evidence="3" type="primary">ltrA</name>
    <name evidence="3" type="ORF">RM445_31630</name>
</gene>
<evidence type="ECO:0000313" key="4">
    <source>
        <dbReference type="Proteomes" id="UP001183202"/>
    </source>
</evidence>
<dbReference type="RefSeq" id="WP_311560544.1">
    <property type="nucleotide sequence ID" value="NZ_JAVREJ010000064.1"/>
</dbReference>
<dbReference type="InterPro" id="IPR051083">
    <property type="entry name" value="GrpII_Intron_Splice-Mob/Def"/>
</dbReference>
<dbReference type="PANTHER" id="PTHR34047:SF8">
    <property type="entry name" value="PROTEIN YKFC"/>
    <property type="match status" value="1"/>
</dbReference>
<dbReference type="Proteomes" id="UP001183202">
    <property type="component" value="Unassembled WGS sequence"/>
</dbReference>
<evidence type="ECO:0000313" key="3">
    <source>
        <dbReference type="EMBL" id="MDT0354037.1"/>
    </source>
</evidence>
<comment type="function">
    <text evidence="1">Poorly processive, error-prone DNA polymerase involved in untargeted mutagenesis. Copies undamaged DNA at stalled replication forks, which arise in vivo from mismatched or misaligned primer ends. These misaligned primers can be extended by PolIV. Exhibits no 3'-5' exonuclease (proofreading) activity. May be involved in translesional synthesis, in conjunction with the beta clamp from PolIII.</text>
</comment>
<sequence>MQHALYRAAKADPGRRFHALRDKVFRKDVLWRAWVAVFRNGGAPGIDKATLADVEEYGVARLLDELAVELRDGGYRPLPARRVLIPKPGTAEQRPLSIPSVRDRIVQAAVKIVLEPVFEADFLPCSFGFRPRRSPHDALQVVIDEAWRGRRWVVETDIAECFTAIPHDKLMQAIEERVCDQAVLRLVRAILRAGVMEDGNVRRSVTGAAQGGVVSPLLCNVFLHRIDRAWSTREHGVMVRFADDIVVICRSREQADAALQRLRDLLADLGLQPKEAKTRIVCLEVGGEGFDFLGFHHRMVRSRSRDGRRPVTFLARWPTDRAMQYARDRVRELTAKRRLFLPVEAVVQDVNMFLRGWVGYFKYGHSAERLSKIRHYVRMRIALFISKRHRRSRHFGMWALLNHTPNEYGLINLYGIVVSPRAGKPWRERPNAGGERRR</sequence>
<comment type="caution">
    <text evidence="3">The sequence shown here is derived from an EMBL/GenBank/DDBJ whole genome shotgun (WGS) entry which is preliminary data.</text>
</comment>
<dbReference type="EMBL" id="JAVREJ010000064">
    <property type="protein sequence ID" value="MDT0354037.1"/>
    <property type="molecule type" value="Genomic_DNA"/>
</dbReference>
<dbReference type="PROSITE" id="PS50878">
    <property type="entry name" value="RT_POL"/>
    <property type="match status" value="1"/>
</dbReference>
<keyword evidence="4" id="KW-1185">Reference proteome</keyword>
<keyword evidence="3" id="KW-0548">Nucleotidyltransferase</keyword>
<evidence type="ECO:0000256" key="1">
    <source>
        <dbReference type="ARBA" id="ARBA00025589"/>
    </source>
</evidence>
<dbReference type="InterPro" id="IPR000477">
    <property type="entry name" value="RT_dom"/>
</dbReference>
<dbReference type="CDD" id="cd01651">
    <property type="entry name" value="RT_G2_intron"/>
    <property type="match status" value="1"/>
</dbReference>
<keyword evidence="3" id="KW-0695">RNA-directed DNA polymerase</keyword>
<dbReference type="Pfam" id="PF08388">
    <property type="entry name" value="GIIM"/>
    <property type="match status" value="1"/>
</dbReference>
<accession>A0ABU2NJ85</accession>
<dbReference type="Gene3D" id="3.10.10.10">
    <property type="entry name" value="HIV Type 1 Reverse Transcriptase, subunit A, domain 1"/>
    <property type="match status" value="1"/>
</dbReference>
<dbReference type="NCBIfam" id="TIGR04416">
    <property type="entry name" value="group_II_RT_mat"/>
    <property type="match status" value="1"/>
</dbReference>